<organism evidence="3 4">
    <name type="scientific">Limnospira indica PCC 8005</name>
    <dbReference type="NCBI Taxonomy" id="376219"/>
    <lineage>
        <taxon>Bacteria</taxon>
        <taxon>Bacillati</taxon>
        <taxon>Cyanobacteriota</taxon>
        <taxon>Cyanophyceae</taxon>
        <taxon>Oscillatoriophycideae</taxon>
        <taxon>Oscillatoriales</taxon>
        <taxon>Sirenicapillariaceae</taxon>
        <taxon>Limnospira</taxon>
    </lineage>
</organism>
<dbReference type="InterPro" id="IPR038752">
    <property type="entry name" value="IQCH"/>
</dbReference>
<dbReference type="Pfam" id="PF24923">
    <property type="entry name" value="ATP-grasp_IQCH"/>
    <property type="match status" value="2"/>
</dbReference>
<protein>
    <recommendedName>
        <fullName evidence="5">PGM1 C-terminal domain-containing protein</fullName>
    </recommendedName>
</protein>
<dbReference type="PANTHER" id="PTHR14465:SF0">
    <property type="entry name" value="IQ DOMAIN-CONTAINING PROTEIN H"/>
    <property type="match status" value="1"/>
</dbReference>
<feature type="domain" description="IQCH-like ATP-grasp" evidence="2">
    <location>
        <begin position="205"/>
        <end position="272"/>
    </location>
</feature>
<sequence>MILAHKKCRYEVKQAAKIVILLLWAAIMTGDYRSPQGIVDQFQALQHQLRESFSQGGNLGFDDFDVLVIPSLTLDQQQLQKIPGVHQYEERFLFSLTRLRNPRVRLIYVTSQPLHPSVIDYYLHLMPGIPFSHARDRLLLFSTYDSSNRSLTEKILERPRLVERIRQVLRPNRTYMVCFNSTQWERKLSVKLQIPLWASDPDLAHWGTKSGSRQIFAEANIPHPDGSKLVWNETALAAEVNALWERQPQLKRAVIKLNEGFSGEGNAILNLQGIGDIPPHQRVAKISDRLVNLSFQASHETWSSFRSRIPELGAIVEAFIEGDIKRSPSVQCQIYPSGEVEVLSTHDQILGGPDGQIFEGCSFPADQAYRLQLQELGEKVGKILAQKGALERFGLDCIAVRQPQPPEAQWELQAIEINLRRGGTTHPFMTLQLLTNGEYDRHTGLFYSQHKQPKYYIASDNLQSHHYRGLLPNDLMDIIAQYHLHFNNKTETGTVFHLIGCLSQFGKLGLTCIGDSPTQAQEIYDRIVAVLDRETQAIEQSEDTLDLSPNLGKVCEHLSGSIY</sequence>
<gene>
    <name evidence="3" type="ORF">ARTHRO_10610</name>
</gene>
<dbReference type="InterPro" id="IPR056855">
    <property type="entry name" value="ATP-grasp_IQCH"/>
</dbReference>
<dbReference type="EMBL" id="FO818640">
    <property type="protein sequence ID" value="CDM92937.1"/>
    <property type="molecule type" value="Genomic_DNA"/>
</dbReference>
<feature type="domain" description="IQCH-like ATP-grasp" evidence="2">
    <location>
        <begin position="281"/>
        <end position="440"/>
    </location>
</feature>
<name>A0A9P1KBI9_9CYAN</name>
<feature type="domain" description="PGM1 C-terminal" evidence="1">
    <location>
        <begin position="474"/>
        <end position="526"/>
    </location>
</feature>
<evidence type="ECO:0000259" key="1">
    <source>
        <dbReference type="Pfam" id="PF18105"/>
    </source>
</evidence>
<proteinExistence type="predicted"/>
<accession>A0A9P1KBI9</accession>
<evidence type="ECO:0000313" key="4">
    <source>
        <dbReference type="Proteomes" id="UP000032946"/>
    </source>
</evidence>
<keyword evidence="4" id="KW-1185">Reference proteome</keyword>
<evidence type="ECO:0008006" key="5">
    <source>
        <dbReference type="Google" id="ProtNLM"/>
    </source>
</evidence>
<reference evidence="3 4" key="1">
    <citation type="submission" date="2014-02" db="EMBL/GenBank/DDBJ databases">
        <authorList>
            <person name="Genoscope - CEA"/>
        </authorList>
    </citation>
    <scope>NUCLEOTIDE SEQUENCE [LARGE SCALE GENOMIC DNA]</scope>
    <source>
        <strain evidence="3 4">PCC 8005</strain>
    </source>
</reference>
<dbReference type="InterPro" id="IPR041356">
    <property type="entry name" value="PGM1_C"/>
</dbReference>
<dbReference type="Pfam" id="PF18105">
    <property type="entry name" value="PGM1_C"/>
    <property type="match status" value="1"/>
</dbReference>
<evidence type="ECO:0000313" key="3">
    <source>
        <dbReference type="EMBL" id="CDM92937.1"/>
    </source>
</evidence>
<dbReference type="AlphaFoldDB" id="A0A9P1KBI9"/>
<dbReference type="Proteomes" id="UP000032946">
    <property type="component" value="Chromosome"/>
</dbReference>
<evidence type="ECO:0000259" key="2">
    <source>
        <dbReference type="Pfam" id="PF24923"/>
    </source>
</evidence>
<dbReference type="PANTHER" id="PTHR14465">
    <property type="entry name" value="IQ DOMAIN-CONTAINING PROTEIN H"/>
    <property type="match status" value="1"/>
</dbReference>